<feature type="transmembrane region" description="Helical" evidence="12">
    <location>
        <begin position="308"/>
        <end position="331"/>
    </location>
</feature>
<evidence type="ECO:0000256" key="12">
    <source>
        <dbReference type="SAM" id="Phobius"/>
    </source>
</evidence>
<dbReference type="Pfam" id="PF02628">
    <property type="entry name" value="COX15-CtaA"/>
    <property type="match status" value="1"/>
</dbReference>
<dbReference type="GO" id="GO:0005743">
    <property type="term" value="C:mitochondrial inner membrane"/>
    <property type="evidence" value="ECO:0007669"/>
    <property type="project" value="TreeGrafter"/>
</dbReference>
<organism evidence="13 14">
    <name type="scientific">Patella caerulea</name>
    <name type="common">Rayed Mediterranean limpet</name>
    <dbReference type="NCBI Taxonomy" id="87958"/>
    <lineage>
        <taxon>Eukaryota</taxon>
        <taxon>Metazoa</taxon>
        <taxon>Spiralia</taxon>
        <taxon>Lophotrochozoa</taxon>
        <taxon>Mollusca</taxon>
        <taxon>Gastropoda</taxon>
        <taxon>Patellogastropoda</taxon>
        <taxon>Patelloidea</taxon>
        <taxon>Patellidae</taxon>
        <taxon>Patella</taxon>
    </lineage>
</organism>
<evidence type="ECO:0000256" key="1">
    <source>
        <dbReference type="ARBA" id="ARBA00001970"/>
    </source>
</evidence>
<keyword evidence="8" id="KW-0350">Heme biosynthesis</keyword>
<evidence type="ECO:0000256" key="9">
    <source>
        <dbReference type="ARBA" id="ARBA00023136"/>
    </source>
</evidence>
<evidence type="ECO:0000256" key="7">
    <source>
        <dbReference type="ARBA" id="ARBA00023004"/>
    </source>
</evidence>
<dbReference type="GO" id="GO:0120547">
    <property type="term" value="F:heme A synthase activity"/>
    <property type="evidence" value="ECO:0007669"/>
    <property type="project" value="UniProtKB-EC"/>
</dbReference>
<evidence type="ECO:0000256" key="4">
    <source>
        <dbReference type="ARBA" id="ARBA00022723"/>
    </source>
</evidence>
<proteinExistence type="inferred from homology"/>
<comment type="catalytic activity">
    <reaction evidence="11">
        <text>Fe(II)-heme o + 2 A + H2O = Fe(II)-heme a + 2 AH2</text>
        <dbReference type="Rhea" id="RHEA:63388"/>
        <dbReference type="ChEBI" id="CHEBI:13193"/>
        <dbReference type="ChEBI" id="CHEBI:15377"/>
        <dbReference type="ChEBI" id="CHEBI:17499"/>
        <dbReference type="ChEBI" id="CHEBI:60530"/>
        <dbReference type="ChEBI" id="CHEBI:61715"/>
        <dbReference type="EC" id="1.17.99.9"/>
    </reaction>
    <physiologicalReaction direction="left-to-right" evidence="11">
        <dbReference type="Rhea" id="RHEA:63389"/>
    </physiologicalReaction>
</comment>
<gene>
    <name evidence="13" type="ORF">SNE40_017795</name>
</gene>
<protein>
    <recommendedName>
        <fullName evidence="15">Cytochrome c oxidase assembly protein COX15 homolog</fullName>
    </recommendedName>
</protein>
<dbReference type="HAMAP" id="MF_01665">
    <property type="entry name" value="HemeA_synth_type2"/>
    <property type="match status" value="1"/>
</dbReference>
<dbReference type="InterPro" id="IPR003780">
    <property type="entry name" value="COX15/CtaA_fam"/>
</dbReference>
<dbReference type="EMBL" id="JAZGQO010000011">
    <property type="protein sequence ID" value="KAK6174539.1"/>
    <property type="molecule type" value="Genomic_DNA"/>
</dbReference>
<evidence type="ECO:0000313" key="13">
    <source>
        <dbReference type="EMBL" id="KAK6174539.1"/>
    </source>
</evidence>
<feature type="transmembrane region" description="Helical" evidence="12">
    <location>
        <begin position="107"/>
        <end position="128"/>
    </location>
</feature>
<name>A0AAN8PEQ9_PATCE</name>
<feature type="transmembrane region" description="Helical" evidence="12">
    <location>
        <begin position="263"/>
        <end position="287"/>
    </location>
</feature>
<evidence type="ECO:0000256" key="2">
    <source>
        <dbReference type="ARBA" id="ARBA00004141"/>
    </source>
</evidence>
<feature type="transmembrane region" description="Helical" evidence="12">
    <location>
        <begin position="225"/>
        <end position="243"/>
    </location>
</feature>
<feature type="transmembrane region" description="Helical" evidence="12">
    <location>
        <begin position="426"/>
        <end position="444"/>
    </location>
</feature>
<evidence type="ECO:0000256" key="5">
    <source>
        <dbReference type="ARBA" id="ARBA00022989"/>
    </source>
</evidence>
<keyword evidence="3 12" id="KW-0812">Transmembrane</keyword>
<comment type="cofactor">
    <cofactor evidence="1">
        <name>heme b</name>
        <dbReference type="ChEBI" id="CHEBI:60344"/>
    </cofactor>
</comment>
<evidence type="ECO:0000256" key="10">
    <source>
        <dbReference type="ARBA" id="ARBA00044501"/>
    </source>
</evidence>
<comment type="pathway">
    <text evidence="10">Porphyrin-containing compound metabolism; heme A biosynthesis; heme A from heme O: step 1/1.</text>
</comment>
<dbReference type="PANTHER" id="PTHR23289">
    <property type="entry name" value="CYTOCHROME C OXIDASE ASSEMBLY PROTEIN COX15"/>
    <property type="match status" value="1"/>
</dbReference>
<dbReference type="PANTHER" id="PTHR23289:SF2">
    <property type="entry name" value="CYTOCHROME C OXIDASE ASSEMBLY PROTEIN COX15 HOMOLOG"/>
    <property type="match status" value="1"/>
</dbReference>
<keyword evidence="7" id="KW-0408">Iron</keyword>
<dbReference type="InterPro" id="IPR023754">
    <property type="entry name" value="HemeA_Synthase_type2"/>
</dbReference>
<evidence type="ECO:0000256" key="3">
    <source>
        <dbReference type="ARBA" id="ARBA00022692"/>
    </source>
</evidence>
<keyword evidence="5 12" id="KW-1133">Transmembrane helix</keyword>
<comment type="subcellular location">
    <subcellularLocation>
        <location evidence="2">Membrane</location>
        <topology evidence="2">Multi-pass membrane protein</topology>
    </subcellularLocation>
</comment>
<evidence type="ECO:0000256" key="8">
    <source>
        <dbReference type="ARBA" id="ARBA00023133"/>
    </source>
</evidence>
<keyword evidence="9 12" id="KW-0472">Membrane</keyword>
<evidence type="ECO:0008006" key="15">
    <source>
        <dbReference type="Google" id="ProtNLM"/>
    </source>
</evidence>
<accession>A0AAN8PEQ9</accession>
<evidence type="ECO:0000313" key="14">
    <source>
        <dbReference type="Proteomes" id="UP001347796"/>
    </source>
</evidence>
<feature type="transmembrane region" description="Helical" evidence="12">
    <location>
        <begin position="195"/>
        <end position="213"/>
    </location>
</feature>
<keyword evidence="6" id="KW-0560">Oxidoreductase</keyword>
<reference evidence="13 14" key="1">
    <citation type="submission" date="2024-01" db="EMBL/GenBank/DDBJ databases">
        <title>The genome of the rayed Mediterranean limpet Patella caerulea (Linnaeus, 1758).</title>
        <authorList>
            <person name="Anh-Thu Weber A."/>
            <person name="Halstead-Nussloch G."/>
        </authorList>
    </citation>
    <scope>NUCLEOTIDE SEQUENCE [LARGE SCALE GENOMIC DNA]</scope>
    <source>
        <strain evidence="13">AATW-2023a</strain>
        <tissue evidence="13">Whole specimen</tissue>
    </source>
</reference>
<evidence type="ECO:0000256" key="11">
    <source>
        <dbReference type="ARBA" id="ARBA00048044"/>
    </source>
</evidence>
<feature type="transmembrane region" description="Helical" evidence="12">
    <location>
        <begin position="367"/>
        <end position="384"/>
    </location>
</feature>
<dbReference type="Proteomes" id="UP001347796">
    <property type="component" value="Unassembled WGS sequence"/>
</dbReference>
<comment type="caution">
    <text evidence="13">The sequence shown here is derived from an EMBL/GenBank/DDBJ whole genome shotgun (WGS) entry which is preliminary data.</text>
</comment>
<dbReference type="GO" id="GO:0046872">
    <property type="term" value="F:metal ion binding"/>
    <property type="evidence" value="ECO:0007669"/>
    <property type="project" value="UniProtKB-KW"/>
</dbReference>
<dbReference type="GO" id="GO:0006784">
    <property type="term" value="P:heme A biosynthetic process"/>
    <property type="evidence" value="ECO:0007669"/>
    <property type="project" value="InterPro"/>
</dbReference>
<evidence type="ECO:0000256" key="6">
    <source>
        <dbReference type="ARBA" id="ARBA00023002"/>
    </source>
</evidence>
<sequence>MYLTTSLIRQTFHKKSLKSALYTVNRGFRHFTSKNIAQPQNVCSNCQKTARLIHPSRIYSNYVKNLLTTKHPSSSIQKFVQSVRNAAGSATVNGVASPQIPLQGQKIVGGWLIGCAGMVFGAVILGGVTRLTESGLSMVDWRLLKDMKPPSSQEEWQKEFERYKQFPEYKYVSKEKEMTLNHFKFIWYMEYSHRMWGRAVGLVFALPALYFLRKGWISKAMKPRLAIYASLIGFQGFLGWYMVKSGLVEKPESTDIPRVSQYRLAAHLGSALFLYTLFLYGGLGHLLKPVQLPNTPQIKRLRGLTHGVMTLVFVTALSGAFVAGLDAGLVYNSWPKMANRWIPDDIGAFDPKWKNIFENPTTVQFNHRHLAESTVAVIAGFWWICRKAPLHPRARLAVNCLLGMSLVQATLGISTLLTYVPTPLAATHQSGSLVLLSFAVWLASELRRFPK</sequence>
<dbReference type="AlphaFoldDB" id="A0AAN8PEQ9"/>
<keyword evidence="4" id="KW-0479">Metal-binding</keyword>
<dbReference type="GO" id="GO:0016653">
    <property type="term" value="F:oxidoreductase activity, acting on NAD(P)H, heme protein as acceptor"/>
    <property type="evidence" value="ECO:0007669"/>
    <property type="project" value="TreeGrafter"/>
</dbReference>
<keyword evidence="14" id="KW-1185">Reference proteome</keyword>
<feature type="transmembrane region" description="Helical" evidence="12">
    <location>
        <begin position="396"/>
        <end position="420"/>
    </location>
</feature>